<evidence type="ECO:0000313" key="3">
    <source>
        <dbReference type="EMBL" id="KAJ3596121.1"/>
    </source>
</evidence>
<feature type="compositionally biased region" description="Basic and acidic residues" evidence="1">
    <location>
        <begin position="201"/>
        <end position="219"/>
    </location>
</feature>
<proteinExistence type="predicted"/>
<protein>
    <submittedName>
        <fullName evidence="3">Uncharacterized protein</fullName>
    </submittedName>
</protein>
<feature type="signal peptide" evidence="2">
    <location>
        <begin position="1"/>
        <end position="27"/>
    </location>
</feature>
<dbReference type="AlphaFoldDB" id="A0A9Q0DX25"/>
<organism evidence="3 4">
    <name type="scientific">Muraenolepis orangiensis</name>
    <name type="common">Patagonian moray cod</name>
    <dbReference type="NCBI Taxonomy" id="630683"/>
    <lineage>
        <taxon>Eukaryota</taxon>
        <taxon>Metazoa</taxon>
        <taxon>Chordata</taxon>
        <taxon>Craniata</taxon>
        <taxon>Vertebrata</taxon>
        <taxon>Euteleostomi</taxon>
        <taxon>Actinopterygii</taxon>
        <taxon>Neopterygii</taxon>
        <taxon>Teleostei</taxon>
        <taxon>Neoteleostei</taxon>
        <taxon>Acanthomorphata</taxon>
        <taxon>Zeiogadaria</taxon>
        <taxon>Gadariae</taxon>
        <taxon>Gadiformes</taxon>
        <taxon>Muraenolepidoidei</taxon>
        <taxon>Muraenolepididae</taxon>
        <taxon>Muraenolepis</taxon>
    </lineage>
</organism>
<evidence type="ECO:0000313" key="4">
    <source>
        <dbReference type="Proteomes" id="UP001148018"/>
    </source>
</evidence>
<dbReference type="InterPro" id="IPR013320">
    <property type="entry name" value="ConA-like_dom_sf"/>
</dbReference>
<comment type="caution">
    <text evidence="3">The sequence shown here is derived from an EMBL/GenBank/DDBJ whole genome shotgun (WGS) entry which is preliminary data.</text>
</comment>
<feature type="region of interest" description="Disordered" evidence="1">
    <location>
        <begin position="184"/>
        <end position="248"/>
    </location>
</feature>
<feature type="chain" id="PRO_5040171577" evidence="2">
    <location>
        <begin position="28"/>
        <end position="427"/>
    </location>
</feature>
<keyword evidence="4" id="KW-1185">Reference proteome</keyword>
<sequence length="427" mass="47630">METGKLKTLLLEIHMFILWTVPLCLQGQSPEHVVDLLAALNMSQPIKGISKIHSEDPSGTTTAYKLRTKAPHLTLPPEYSHLLVSTRQGSVGVHLVGRNPFSGARWVRLALGLEPEKVSLFVDCEEAVVVQRKREEERMDLSFELPEDLAVTLASTAGDNDSKFSGYLKTAEISMRAYGRRPWHCPNITEEPPLPHHTHLPRLDSLDDKGQQELQKDQPQRGVALGPPGHPQGVRSASPTAQEEERLSGLEQRLEQMVVMLDMVKAQNADLQARVRYLEGCDCVMRRRCTWEGSQVEEGHRWQTHSNTVCSCSSGQVTCEANIVANSVSRVQPTSFRNESQHKEVTVLPGQSVEGDCNEDSHFLYTRKYLSRPRCQALVKDLPGGAAVVSFSPGEKCSELGCGEGCGCLSRQQQNHHWQYSRRLKRG</sequence>
<dbReference type="OrthoDB" id="8959411at2759"/>
<evidence type="ECO:0000256" key="1">
    <source>
        <dbReference type="SAM" id="MobiDB-lite"/>
    </source>
</evidence>
<name>A0A9Q0DX25_9TELE</name>
<accession>A0A9Q0DX25</accession>
<gene>
    <name evidence="3" type="ORF">NHX12_002530</name>
</gene>
<dbReference type="SUPFAM" id="SSF49899">
    <property type="entry name" value="Concanavalin A-like lectins/glucanases"/>
    <property type="match status" value="1"/>
</dbReference>
<dbReference type="Proteomes" id="UP001148018">
    <property type="component" value="Unassembled WGS sequence"/>
</dbReference>
<keyword evidence="2" id="KW-0732">Signal</keyword>
<dbReference type="EMBL" id="JANIIK010000110">
    <property type="protein sequence ID" value="KAJ3596121.1"/>
    <property type="molecule type" value="Genomic_DNA"/>
</dbReference>
<reference evidence="3" key="1">
    <citation type="submission" date="2022-07" db="EMBL/GenBank/DDBJ databases">
        <title>Chromosome-level genome of Muraenolepis orangiensis.</title>
        <authorList>
            <person name="Kim J."/>
        </authorList>
    </citation>
    <scope>NUCLEOTIDE SEQUENCE</scope>
    <source>
        <strain evidence="3">KU_S4_2022</strain>
        <tissue evidence="3">Muscle</tissue>
    </source>
</reference>
<dbReference type="Gene3D" id="2.60.120.200">
    <property type="match status" value="1"/>
</dbReference>
<evidence type="ECO:0000256" key="2">
    <source>
        <dbReference type="SAM" id="SignalP"/>
    </source>
</evidence>